<keyword evidence="2" id="KW-1185">Reference proteome</keyword>
<protein>
    <submittedName>
        <fullName evidence="1">Uncharacterized protein</fullName>
    </submittedName>
</protein>
<dbReference type="RefSeq" id="WP_014405780.1">
    <property type="nucleotide sequence ID" value="NC_017034.1"/>
</dbReference>
<evidence type="ECO:0000313" key="2">
    <source>
        <dbReference type="Proteomes" id="UP000005233"/>
    </source>
</evidence>
<name>H8I8N8_METCZ</name>
<dbReference type="GeneID" id="11971315"/>
<dbReference type="HOGENOM" id="CLU_460518_0_0_2"/>
<evidence type="ECO:0000313" key="1">
    <source>
        <dbReference type="EMBL" id="AFC99942.1"/>
    </source>
</evidence>
<gene>
    <name evidence="1" type="ordered locus">Mtc_1189</name>
</gene>
<reference evidence="1 2" key="1">
    <citation type="journal article" date="2012" name="J. Bacteriol.">
        <title>Complete genome sequence of a thermophilic methanogen, Methanocella conradii HZ254, isolated from Chinese rice field soil.</title>
        <authorList>
            <person name="Lu Z."/>
            <person name="Lu Y."/>
        </authorList>
    </citation>
    <scope>NUCLEOTIDE SEQUENCE [LARGE SCALE GENOMIC DNA]</scope>
    <source>
        <strain evidence="2">DSM 24694 / JCM 17849 / CGMCC 1.5162 / HZ254</strain>
    </source>
</reference>
<dbReference type="EMBL" id="CP003243">
    <property type="protein sequence ID" value="AFC99942.1"/>
    <property type="molecule type" value="Genomic_DNA"/>
</dbReference>
<dbReference type="Proteomes" id="UP000005233">
    <property type="component" value="Chromosome"/>
</dbReference>
<sequence length="592" mass="69192">MVGEAKQEMGEFIQTNRVFYPTNEVDFKLIVQMARKENNPKILSGLNKNEIYKAKQFLRKLNEPLFSRWLSLNTVNGKFEKPSTIKTKFSYPSSLDPLINTTLQTLVDEFLYYLEEKYYAVIEFQKSSIIIHSFYKIDLSSIFSEFIKNRYDDTKLLYRWTLIKNIYNLQEFPLIIPPPLEIKKVILDNKLSLEVEEAKVGFGDDAKDYCMFCGRVGNNYSVVTGFADFSSQRPQKGYTTTSPKICPICVFSIYVSVVRTSQGTGQQQKDLVVLKTMKKEEPFDYIFNRLLGISTGDYISITNMLQKENSYGKSALTYISASTLPLQVLVDEEFNIKNLSTNQFLDINKCIVIKIFESILGHGKFWHPDDEQEYKKAHYAILRGNYFSLFKHIGVLLQNKGRQGRLVLDNGIYQLLKYEVIKMEDRPDIIFGTALLVDTFIPNSDREDIKTETRKVAFYLEKPEEVLLRLRQINKEKDYATLEMDFTNKAQYKLLKDLLIKIHEEEGYGNFEKEQQERKQIIEKIANFKYGEGERLFLRFDDLLKVYIYIQKILSQKYGNNPKKLEKEYSDLIGRIKYALVARRPELIQRGE</sequence>
<organism evidence="1 2">
    <name type="scientific">Methanocella conradii (strain DSM 24694 / JCM 17849 / CGMCC 1.5162 / HZ254)</name>
    <dbReference type="NCBI Taxonomy" id="1041930"/>
    <lineage>
        <taxon>Archaea</taxon>
        <taxon>Methanobacteriati</taxon>
        <taxon>Methanobacteriota</taxon>
        <taxon>Stenosarchaea group</taxon>
        <taxon>Methanomicrobia</taxon>
        <taxon>Methanocellales</taxon>
        <taxon>Methanocellaceae</taxon>
        <taxon>Methanocella</taxon>
    </lineage>
</organism>
<proteinExistence type="predicted"/>
<accession>H8I8N8</accession>
<dbReference type="STRING" id="1041930.Mtc_1189"/>
<dbReference type="KEGG" id="mez:Mtc_1189"/>
<dbReference type="AlphaFoldDB" id="H8I8N8"/>